<proteinExistence type="predicted"/>
<sequence>MTDFTNLKKLPYMTKRMFIIENICKKRGVDLQYLFGLFNLYNNRNSGRWFWQKASFTGLLKTAYDNFNKKVESIVKDLKLGDQEKTVAQIEDAAEPLDKLLTSMEIQCEINRDYDSEHVKGFLDDNLRALINDSLKPFKKAS</sequence>
<comment type="caution">
    <text evidence="1">The sequence shown here is derived from an EMBL/GenBank/DDBJ whole genome shotgun (WGS) entry which is preliminary data.</text>
</comment>
<name>X0WI23_9ZZZZ</name>
<protein>
    <submittedName>
        <fullName evidence="1">Uncharacterized protein</fullName>
    </submittedName>
</protein>
<gene>
    <name evidence="1" type="ORF">S01H1_47769</name>
</gene>
<organism evidence="1">
    <name type="scientific">marine sediment metagenome</name>
    <dbReference type="NCBI Taxonomy" id="412755"/>
    <lineage>
        <taxon>unclassified sequences</taxon>
        <taxon>metagenomes</taxon>
        <taxon>ecological metagenomes</taxon>
    </lineage>
</organism>
<dbReference type="EMBL" id="BARS01030639">
    <property type="protein sequence ID" value="GAG24153.1"/>
    <property type="molecule type" value="Genomic_DNA"/>
</dbReference>
<reference evidence="1" key="1">
    <citation type="journal article" date="2014" name="Front. Microbiol.">
        <title>High frequency of phylogenetically diverse reductive dehalogenase-homologous genes in deep subseafloor sedimentary metagenomes.</title>
        <authorList>
            <person name="Kawai M."/>
            <person name="Futagami T."/>
            <person name="Toyoda A."/>
            <person name="Takaki Y."/>
            <person name="Nishi S."/>
            <person name="Hori S."/>
            <person name="Arai W."/>
            <person name="Tsubouchi T."/>
            <person name="Morono Y."/>
            <person name="Uchiyama I."/>
            <person name="Ito T."/>
            <person name="Fujiyama A."/>
            <person name="Inagaki F."/>
            <person name="Takami H."/>
        </authorList>
    </citation>
    <scope>NUCLEOTIDE SEQUENCE</scope>
    <source>
        <strain evidence="1">Expedition CK06-06</strain>
    </source>
</reference>
<evidence type="ECO:0000313" key="1">
    <source>
        <dbReference type="EMBL" id="GAG24153.1"/>
    </source>
</evidence>
<dbReference type="AlphaFoldDB" id="X0WI23"/>
<accession>X0WI23</accession>